<proteinExistence type="predicted"/>
<evidence type="ECO:0000313" key="2">
    <source>
        <dbReference type="EMBL" id="KAK3307078.1"/>
    </source>
</evidence>
<comment type="caution">
    <text evidence="2">The sequence shown here is derived from an EMBL/GenBank/DDBJ whole genome shotgun (WGS) entry which is preliminary data.</text>
</comment>
<accession>A0AAJ0GVT1</accession>
<reference evidence="2" key="1">
    <citation type="journal article" date="2023" name="Mol. Phylogenet. Evol.">
        <title>Genome-scale phylogeny and comparative genomics of the fungal order Sordariales.</title>
        <authorList>
            <person name="Hensen N."/>
            <person name="Bonometti L."/>
            <person name="Westerberg I."/>
            <person name="Brannstrom I.O."/>
            <person name="Guillou S."/>
            <person name="Cros-Aarteil S."/>
            <person name="Calhoun S."/>
            <person name="Haridas S."/>
            <person name="Kuo A."/>
            <person name="Mondo S."/>
            <person name="Pangilinan J."/>
            <person name="Riley R."/>
            <person name="LaButti K."/>
            <person name="Andreopoulos B."/>
            <person name="Lipzen A."/>
            <person name="Chen C."/>
            <person name="Yan M."/>
            <person name="Daum C."/>
            <person name="Ng V."/>
            <person name="Clum A."/>
            <person name="Steindorff A."/>
            <person name="Ohm R.A."/>
            <person name="Martin F."/>
            <person name="Silar P."/>
            <person name="Natvig D.O."/>
            <person name="Lalanne C."/>
            <person name="Gautier V."/>
            <person name="Ament-Velasquez S.L."/>
            <person name="Kruys A."/>
            <person name="Hutchinson M.I."/>
            <person name="Powell A.J."/>
            <person name="Barry K."/>
            <person name="Miller A.N."/>
            <person name="Grigoriev I.V."/>
            <person name="Debuchy R."/>
            <person name="Gladieux P."/>
            <person name="Hiltunen Thoren M."/>
            <person name="Johannesson H."/>
        </authorList>
    </citation>
    <scope>NUCLEOTIDE SEQUENCE</scope>
    <source>
        <strain evidence="2">CBS 333.67</strain>
    </source>
</reference>
<evidence type="ECO:0000256" key="1">
    <source>
        <dbReference type="SAM" id="Phobius"/>
    </source>
</evidence>
<organism evidence="2 3">
    <name type="scientific">Chaetomium strumarium</name>
    <dbReference type="NCBI Taxonomy" id="1170767"/>
    <lineage>
        <taxon>Eukaryota</taxon>
        <taxon>Fungi</taxon>
        <taxon>Dikarya</taxon>
        <taxon>Ascomycota</taxon>
        <taxon>Pezizomycotina</taxon>
        <taxon>Sordariomycetes</taxon>
        <taxon>Sordariomycetidae</taxon>
        <taxon>Sordariales</taxon>
        <taxon>Chaetomiaceae</taxon>
        <taxon>Chaetomium</taxon>
    </lineage>
</organism>
<keyword evidence="1" id="KW-1133">Transmembrane helix</keyword>
<reference evidence="2" key="2">
    <citation type="submission" date="2023-06" db="EMBL/GenBank/DDBJ databases">
        <authorList>
            <consortium name="Lawrence Berkeley National Laboratory"/>
            <person name="Mondo S.J."/>
            <person name="Hensen N."/>
            <person name="Bonometti L."/>
            <person name="Westerberg I."/>
            <person name="Brannstrom I.O."/>
            <person name="Guillou S."/>
            <person name="Cros-Aarteil S."/>
            <person name="Calhoun S."/>
            <person name="Haridas S."/>
            <person name="Kuo A."/>
            <person name="Pangilinan J."/>
            <person name="Riley R."/>
            <person name="Labutti K."/>
            <person name="Andreopoulos B."/>
            <person name="Lipzen A."/>
            <person name="Chen C."/>
            <person name="Yanf M."/>
            <person name="Daum C."/>
            <person name="Ng V."/>
            <person name="Clum A."/>
            <person name="Steindorff A."/>
            <person name="Ohm R."/>
            <person name="Martin F."/>
            <person name="Silar P."/>
            <person name="Natvig D."/>
            <person name="Lalanne C."/>
            <person name="Gautier V."/>
            <person name="Ament-Velasquez S.L."/>
            <person name="Kruys A."/>
            <person name="Hutchinson M.I."/>
            <person name="Powell A.J."/>
            <person name="Barry K."/>
            <person name="Miller A.N."/>
            <person name="Grigoriev I.V."/>
            <person name="Debuchy R."/>
            <person name="Gladieux P."/>
            <person name="Thoren M.H."/>
            <person name="Johannesson H."/>
        </authorList>
    </citation>
    <scope>NUCLEOTIDE SEQUENCE</scope>
    <source>
        <strain evidence="2">CBS 333.67</strain>
    </source>
</reference>
<evidence type="ECO:0000313" key="3">
    <source>
        <dbReference type="Proteomes" id="UP001273166"/>
    </source>
</evidence>
<dbReference type="Proteomes" id="UP001273166">
    <property type="component" value="Unassembled WGS sequence"/>
</dbReference>
<dbReference type="GeneID" id="87880969"/>
<gene>
    <name evidence="2" type="ORF">B0T15DRAFT_163963</name>
</gene>
<dbReference type="EMBL" id="JAUDZG010000003">
    <property type="protein sequence ID" value="KAK3307078.1"/>
    <property type="molecule type" value="Genomic_DNA"/>
</dbReference>
<protein>
    <submittedName>
        <fullName evidence="2">Uncharacterized protein</fullName>
    </submittedName>
</protein>
<feature type="transmembrane region" description="Helical" evidence="1">
    <location>
        <begin position="20"/>
        <end position="38"/>
    </location>
</feature>
<dbReference type="AlphaFoldDB" id="A0AAJ0GVT1"/>
<name>A0AAJ0GVT1_9PEZI</name>
<keyword evidence="1" id="KW-0472">Membrane</keyword>
<sequence length="70" mass="7907">MKSHQTPTATRQSAVRIFARHPRLTISGFMLLGIAYGIRHRARTLRNNEQKQLNREGSQYVTVERSGGGV</sequence>
<keyword evidence="3" id="KW-1185">Reference proteome</keyword>
<dbReference type="RefSeq" id="XP_062722858.1">
    <property type="nucleotide sequence ID" value="XM_062862140.1"/>
</dbReference>
<keyword evidence="1" id="KW-0812">Transmembrane</keyword>